<comment type="caution">
    <text evidence="4">The sequence shown here is derived from an EMBL/GenBank/DDBJ whole genome shotgun (WGS) entry which is preliminary data.</text>
</comment>
<keyword evidence="2" id="KW-0663">Pyridoxal phosphate</keyword>
<reference evidence="5" key="1">
    <citation type="journal article" date="2019" name="Int. J. Syst. Evol. Microbiol.">
        <title>The Global Catalogue of Microorganisms (GCM) 10K type strain sequencing project: providing services to taxonomists for standard genome sequencing and annotation.</title>
        <authorList>
            <consortium name="The Broad Institute Genomics Platform"/>
            <consortium name="The Broad Institute Genome Sequencing Center for Infectious Disease"/>
            <person name="Wu L."/>
            <person name="Ma J."/>
        </authorList>
    </citation>
    <scope>NUCLEOTIDE SEQUENCE [LARGE SCALE GENOMIC DNA]</scope>
    <source>
        <strain evidence="5">CGMCC 1.10759</strain>
    </source>
</reference>
<dbReference type="EMBL" id="JBHSDU010000003">
    <property type="protein sequence ID" value="MFC4311533.1"/>
    <property type="molecule type" value="Genomic_DNA"/>
</dbReference>
<dbReference type="InterPro" id="IPR036052">
    <property type="entry name" value="TrpB-like_PALP_sf"/>
</dbReference>
<dbReference type="RefSeq" id="WP_380599954.1">
    <property type="nucleotide sequence ID" value="NZ_JBHSDU010000003.1"/>
</dbReference>
<accession>A0ABV8SV87</accession>
<evidence type="ECO:0000313" key="4">
    <source>
        <dbReference type="EMBL" id="MFC4311533.1"/>
    </source>
</evidence>
<evidence type="ECO:0000256" key="1">
    <source>
        <dbReference type="ARBA" id="ARBA00001933"/>
    </source>
</evidence>
<dbReference type="PANTHER" id="PTHR42937">
    <property type="match status" value="1"/>
</dbReference>
<evidence type="ECO:0000313" key="5">
    <source>
        <dbReference type="Proteomes" id="UP001595904"/>
    </source>
</evidence>
<dbReference type="PANTHER" id="PTHR42937:SF1">
    <property type="entry name" value="DIAMINOPROPIONATE AMMONIA-LYASE"/>
    <property type="match status" value="1"/>
</dbReference>
<evidence type="ECO:0000259" key="3">
    <source>
        <dbReference type="Pfam" id="PF00291"/>
    </source>
</evidence>
<keyword evidence="5" id="KW-1185">Reference proteome</keyword>
<name>A0ABV8SV87_9GAMM</name>
<dbReference type="Gene3D" id="3.40.50.1100">
    <property type="match status" value="2"/>
</dbReference>
<comment type="cofactor">
    <cofactor evidence="1">
        <name>pyridoxal 5'-phosphate</name>
        <dbReference type="ChEBI" id="CHEBI:597326"/>
    </cofactor>
</comment>
<dbReference type="Proteomes" id="UP001595904">
    <property type="component" value="Unassembled WGS sequence"/>
</dbReference>
<organism evidence="4 5">
    <name type="scientific">Steroidobacter flavus</name>
    <dbReference type="NCBI Taxonomy" id="1842136"/>
    <lineage>
        <taxon>Bacteria</taxon>
        <taxon>Pseudomonadati</taxon>
        <taxon>Pseudomonadota</taxon>
        <taxon>Gammaproteobacteria</taxon>
        <taxon>Steroidobacterales</taxon>
        <taxon>Steroidobacteraceae</taxon>
        <taxon>Steroidobacter</taxon>
    </lineage>
</organism>
<gene>
    <name evidence="4" type="ORF">ACFPN2_20700</name>
</gene>
<dbReference type="InterPro" id="IPR001926">
    <property type="entry name" value="TrpB-like_PALP"/>
</dbReference>
<protein>
    <submittedName>
        <fullName evidence="4">Pyridoxal-phosphate dependent enzyme</fullName>
    </submittedName>
</protein>
<proteinExistence type="predicted"/>
<feature type="domain" description="Tryptophan synthase beta chain-like PALP" evidence="3">
    <location>
        <begin position="13"/>
        <end position="319"/>
    </location>
</feature>
<sequence>MQDLKALWALLWPDARPTPLLELPALAQLAGVGRVFVKVEGERPLGSFKALGGMIAGIRALASASGVADPRELFSGSPRTLPRLICASEGNHGLSVAAAANKAGTRATVFLPRDVSAARAARIQAFGTELVHINGTYDAAVLAAEAAAERGEGLLISDTSSDEDSPVVNDVMAGYGLLADELIDQFRERSLERPTHLFVQAGVGGLAAAMVEGLQPLLRGPSKSLVVEPDAAPCVAQALRAGKPTLIKGNLHTAASMLACGMASAPALRILQRYSASSVVVSDTQLLAATAELQSAGGPATTASGATGLSGLLRVASRPELRWLHQLNYESVVLLIATERA</sequence>
<dbReference type="SUPFAM" id="SSF53686">
    <property type="entry name" value="Tryptophan synthase beta subunit-like PLP-dependent enzymes"/>
    <property type="match status" value="1"/>
</dbReference>
<dbReference type="Pfam" id="PF00291">
    <property type="entry name" value="PALP"/>
    <property type="match status" value="1"/>
</dbReference>
<evidence type="ECO:0000256" key="2">
    <source>
        <dbReference type="ARBA" id="ARBA00022898"/>
    </source>
</evidence>